<evidence type="ECO:0000313" key="2">
    <source>
        <dbReference type="EMBL" id="KAJ1130304.1"/>
    </source>
</evidence>
<evidence type="ECO:0000256" key="1">
    <source>
        <dbReference type="SAM" id="MobiDB-lite"/>
    </source>
</evidence>
<protein>
    <submittedName>
        <fullName evidence="2">Uncharacterized protein</fullName>
    </submittedName>
</protein>
<proteinExistence type="predicted"/>
<name>A0AAV7PR10_PLEWA</name>
<comment type="caution">
    <text evidence="2">The sequence shown here is derived from an EMBL/GenBank/DDBJ whole genome shotgun (WGS) entry which is preliminary data.</text>
</comment>
<feature type="region of interest" description="Disordered" evidence="1">
    <location>
        <begin position="1"/>
        <end position="109"/>
    </location>
</feature>
<dbReference type="Proteomes" id="UP001066276">
    <property type="component" value="Chromosome 7"/>
</dbReference>
<keyword evidence="3" id="KW-1185">Reference proteome</keyword>
<dbReference type="AlphaFoldDB" id="A0AAV7PR10"/>
<accession>A0AAV7PR10</accession>
<gene>
    <name evidence="2" type="ORF">NDU88_008657</name>
</gene>
<dbReference type="EMBL" id="JANPWB010000011">
    <property type="protein sequence ID" value="KAJ1130304.1"/>
    <property type="molecule type" value="Genomic_DNA"/>
</dbReference>
<feature type="compositionally biased region" description="Pro residues" evidence="1">
    <location>
        <begin position="1"/>
        <end position="10"/>
    </location>
</feature>
<sequence length="164" mass="16495">MAAPLGPPGKKPTSRPRSQLRPTGTGGGPAAVRSQTGLCVEGKPGGTCPARSLGRAEASRLPGAGPPGSGGRGCLASARGRGVRPFIIGPGQLEQAPSRGGGDPWSWGLPLDRGLGATWRSAAGSGECPAESDRLGEWAVAAPPIKESCQEARAKRSPSLWSVA</sequence>
<reference evidence="2" key="1">
    <citation type="journal article" date="2022" name="bioRxiv">
        <title>Sequencing and chromosome-scale assembly of the giantPleurodeles waltlgenome.</title>
        <authorList>
            <person name="Brown T."/>
            <person name="Elewa A."/>
            <person name="Iarovenko S."/>
            <person name="Subramanian E."/>
            <person name="Araus A.J."/>
            <person name="Petzold A."/>
            <person name="Susuki M."/>
            <person name="Suzuki K.-i.T."/>
            <person name="Hayashi T."/>
            <person name="Toyoda A."/>
            <person name="Oliveira C."/>
            <person name="Osipova E."/>
            <person name="Leigh N.D."/>
            <person name="Simon A."/>
            <person name="Yun M.H."/>
        </authorList>
    </citation>
    <scope>NUCLEOTIDE SEQUENCE</scope>
    <source>
        <strain evidence="2">20211129_DDA</strain>
        <tissue evidence="2">Liver</tissue>
    </source>
</reference>
<evidence type="ECO:0000313" key="3">
    <source>
        <dbReference type="Proteomes" id="UP001066276"/>
    </source>
</evidence>
<organism evidence="2 3">
    <name type="scientific">Pleurodeles waltl</name>
    <name type="common">Iberian ribbed newt</name>
    <dbReference type="NCBI Taxonomy" id="8319"/>
    <lineage>
        <taxon>Eukaryota</taxon>
        <taxon>Metazoa</taxon>
        <taxon>Chordata</taxon>
        <taxon>Craniata</taxon>
        <taxon>Vertebrata</taxon>
        <taxon>Euteleostomi</taxon>
        <taxon>Amphibia</taxon>
        <taxon>Batrachia</taxon>
        <taxon>Caudata</taxon>
        <taxon>Salamandroidea</taxon>
        <taxon>Salamandridae</taxon>
        <taxon>Pleurodelinae</taxon>
        <taxon>Pleurodeles</taxon>
    </lineage>
</organism>